<keyword evidence="1" id="KW-0812">Transmembrane</keyword>
<feature type="transmembrane region" description="Helical" evidence="1">
    <location>
        <begin position="238"/>
        <end position="261"/>
    </location>
</feature>
<evidence type="ECO:0000256" key="1">
    <source>
        <dbReference type="SAM" id="Phobius"/>
    </source>
</evidence>
<dbReference type="EMBL" id="CP136336">
    <property type="protein sequence ID" value="WOB10835.1"/>
    <property type="molecule type" value="Genomic_DNA"/>
</dbReference>
<dbReference type="Proteomes" id="UP001303946">
    <property type="component" value="Chromosome"/>
</dbReference>
<feature type="transmembrane region" description="Helical" evidence="1">
    <location>
        <begin position="181"/>
        <end position="201"/>
    </location>
</feature>
<organism evidence="2 3">
    <name type="scientific">Piscinibacter gummiphilus</name>
    <dbReference type="NCBI Taxonomy" id="946333"/>
    <lineage>
        <taxon>Bacteria</taxon>
        <taxon>Pseudomonadati</taxon>
        <taxon>Pseudomonadota</taxon>
        <taxon>Betaproteobacteria</taxon>
        <taxon>Burkholderiales</taxon>
        <taxon>Sphaerotilaceae</taxon>
        <taxon>Piscinibacter</taxon>
    </lineage>
</organism>
<accession>A0ABZ0D113</accession>
<dbReference type="PRINTS" id="PR00173">
    <property type="entry name" value="EDTRNSPORT"/>
</dbReference>
<keyword evidence="1" id="KW-0472">Membrane</keyword>
<name>A0ABZ0D113_9BURK</name>
<feature type="transmembrane region" description="Helical" evidence="1">
    <location>
        <begin position="337"/>
        <end position="358"/>
    </location>
</feature>
<evidence type="ECO:0008006" key="4">
    <source>
        <dbReference type="Google" id="ProtNLM"/>
    </source>
</evidence>
<keyword evidence="3" id="KW-1185">Reference proteome</keyword>
<feature type="transmembrane region" description="Helical" evidence="1">
    <location>
        <begin position="98"/>
        <end position="118"/>
    </location>
</feature>
<gene>
    <name evidence="2" type="ORF">RXV79_12455</name>
</gene>
<proteinExistence type="predicted"/>
<feature type="transmembrane region" description="Helical" evidence="1">
    <location>
        <begin position="207"/>
        <end position="226"/>
    </location>
</feature>
<feature type="transmembrane region" description="Helical" evidence="1">
    <location>
        <begin position="306"/>
        <end position="325"/>
    </location>
</feature>
<feature type="transmembrane region" description="Helical" evidence="1">
    <location>
        <begin position="273"/>
        <end position="294"/>
    </location>
</feature>
<sequence length="369" mass="39006">MVTQRLALRFAFLALVATALVTGIAGGLVRAGVSWEALSGTSWLPRAVLGHAFLMVSAFLGTVIGLERAVALKHPAAFTAPAASGLSGVLLVSGLADLAAWLAVLAASAFVWVNVVVVRRQRADHTVLLLVAAVAWWIGALTHALGGMAQGAISWWLAFLVLTIAAERLEMTRLMRRRPGAQPTLLAGLVVLLVGCGLSLFERSVVPGGLFYGAALLALSGWLFRFDIARKTLFAHGLSRYMAVCLLLGYGWLAVAGLAWIGSSLGLPWRDAALHGLALGFVFSMILGHAPVILPALTRVKIAFSWAFYLPLALLHGSLVARLLLSHAEPSLVRMGSALNALAIVAFVLTVAASAIAWKSKFATERTRP</sequence>
<dbReference type="RefSeq" id="WP_316703738.1">
    <property type="nucleotide sequence ID" value="NZ_CP136336.1"/>
</dbReference>
<keyword evidence="1" id="KW-1133">Transmembrane helix</keyword>
<evidence type="ECO:0000313" key="2">
    <source>
        <dbReference type="EMBL" id="WOB10835.1"/>
    </source>
</evidence>
<feature type="transmembrane region" description="Helical" evidence="1">
    <location>
        <begin position="127"/>
        <end position="146"/>
    </location>
</feature>
<feature type="transmembrane region" description="Helical" evidence="1">
    <location>
        <begin position="75"/>
        <end position="92"/>
    </location>
</feature>
<reference evidence="2 3" key="1">
    <citation type="submission" date="2023-10" db="EMBL/GenBank/DDBJ databases">
        <title>Bacteria for the degradation of biodegradable plastic PBAT(Polybutylene adipate terephthalate).</title>
        <authorList>
            <person name="Weon H.-Y."/>
            <person name="Yeon J."/>
        </authorList>
    </citation>
    <scope>NUCLEOTIDE SEQUENCE [LARGE SCALE GENOMIC DNA]</scope>
    <source>
        <strain evidence="2 3">SBD 7-3</strain>
    </source>
</reference>
<feature type="transmembrane region" description="Helical" evidence="1">
    <location>
        <begin position="152"/>
        <end position="169"/>
    </location>
</feature>
<evidence type="ECO:0000313" key="3">
    <source>
        <dbReference type="Proteomes" id="UP001303946"/>
    </source>
</evidence>
<protein>
    <recommendedName>
        <fullName evidence="4">NnrS family protein</fullName>
    </recommendedName>
</protein>
<feature type="transmembrane region" description="Helical" evidence="1">
    <location>
        <begin position="47"/>
        <end position="66"/>
    </location>
</feature>